<dbReference type="Proteomes" id="UP000053555">
    <property type="component" value="Unassembled WGS sequence"/>
</dbReference>
<accession>A0A0B2QZB2</accession>
<feature type="non-terminal residue" evidence="1">
    <location>
        <position position="86"/>
    </location>
</feature>
<reference evidence="1" key="1">
    <citation type="submission" date="2014-07" db="EMBL/GenBank/DDBJ databases">
        <title>Identification of a novel salt tolerance gene in wild soybean by whole-genome sequencing.</title>
        <authorList>
            <person name="Lam H.-M."/>
            <person name="Qi X."/>
            <person name="Li M.-W."/>
            <person name="Liu X."/>
            <person name="Xie M."/>
            <person name="Ni M."/>
            <person name="Xu X."/>
        </authorList>
    </citation>
    <scope>NUCLEOTIDE SEQUENCE [LARGE SCALE GENOMIC DNA]</scope>
    <source>
        <tissue evidence="1">Root</tissue>
    </source>
</reference>
<dbReference type="EMBL" id="KN654818">
    <property type="protein sequence ID" value="KHN25002.1"/>
    <property type="molecule type" value="Genomic_DNA"/>
</dbReference>
<protein>
    <recommendedName>
        <fullName evidence="2">RNase H type-1 domain-containing protein</fullName>
    </recommendedName>
</protein>
<proteinExistence type="predicted"/>
<evidence type="ECO:0000313" key="1">
    <source>
        <dbReference type="EMBL" id="KHN25002.1"/>
    </source>
</evidence>
<feature type="non-terminal residue" evidence="1">
    <location>
        <position position="1"/>
    </location>
</feature>
<gene>
    <name evidence="1" type="ORF">glysoja_046554</name>
</gene>
<sequence>SKLVIAAIRNLDLVPWHLRNQCENCLSNIWNMGFIATHIYRKGNSCADRLANYEISNLDFVWWNSLPNFIRHEFCHNKLRLPNYRF</sequence>
<dbReference type="AlphaFoldDB" id="A0A0B2QZB2"/>
<organism evidence="1">
    <name type="scientific">Glycine soja</name>
    <name type="common">Wild soybean</name>
    <dbReference type="NCBI Taxonomy" id="3848"/>
    <lineage>
        <taxon>Eukaryota</taxon>
        <taxon>Viridiplantae</taxon>
        <taxon>Streptophyta</taxon>
        <taxon>Embryophyta</taxon>
        <taxon>Tracheophyta</taxon>
        <taxon>Spermatophyta</taxon>
        <taxon>Magnoliopsida</taxon>
        <taxon>eudicotyledons</taxon>
        <taxon>Gunneridae</taxon>
        <taxon>Pentapetalae</taxon>
        <taxon>rosids</taxon>
        <taxon>fabids</taxon>
        <taxon>Fabales</taxon>
        <taxon>Fabaceae</taxon>
        <taxon>Papilionoideae</taxon>
        <taxon>50 kb inversion clade</taxon>
        <taxon>NPAAA clade</taxon>
        <taxon>indigoferoid/millettioid clade</taxon>
        <taxon>Phaseoleae</taxon>
        <taxon>Glycine</taxon>
        <taxon>Glycine subgen. Soja</taxon>
    </lineage>
</organism>
<name>A0A0B2QZB2_GLYSO</name>
<evidence type="ECO:0008006" key="2">
    <source>
        <dbReference type="Google" id="ProtNLM"/>
    </source>
</evidence>